<evidence type="ECO:0000313" key="1">
    <source>
        <dbReference type="EMBL" id="CAK9163659.1"/>
    </source>
</evidence>
<evidence type="ECO:0000313" key="2">
    <source>
        <dbReference type="Proteomes" id="UP001642360"/>
    </source>
</evidence>
<reference evidence="1 2" key="1">
    <citation type="submission" date="2024-02" db="EMBL/GenBank/DDBJ databases">
        <authorList>
            <person name="Vignale AGUSTIN F."/>
            <person name="Sosa J E."/>
            <person name="Modenutti C."/>
        </authorList>
    </citation>
    <scope>NUCLEOTIDE SEQUENCE [LARGE SCALE GENOMIC DNA]</scope>
</reference>
<accession>A0ABC8T866</accession>
<name>A0ABC8T866_9AQUA</name>
<dbReference type="Proteomes" id="UP001642360">
    <property type="component" value="Unassembled WGS sequence"/>
</dbReference>
<proteinExistence type="predicted"/>
<keyword evidence="2" id="KW-1185">Reference proteome</keyword>
<feature type="non-terminal residue" evidence="1">
    <location>
        <position position="55"/>
    </location>
</feature>
<dbReference type="EMBL" id="CAUOFW020004058">
    <property type="protein sequence ID" value="CAK9163659.1"/>
    <property type="molecule type" value="Genomic_DNA"/>
</dbReference>
<sequence>MSEEELGYSLDMIIGIHPAAHEWEELGERLQSSFPRFLLKVEELVRCWHWTAHHG</sequence>
<protein>
    <submittedName>
        <fullName evidence="1">Uncharacterized protein</fullName>
    </submittedName>
</protein>
<comment type="caution">
    <text evidence="1">The sequence shown here is derived from an EMBL/GenBank/DDBJ whole genome shotgun (WGS) entry which is preliminary data.</text>
</comment>
<organism evidence="1 2">
    <name type="scientific">Ilex paraguariensis</name>
    <name type="common">yerba mate</name>
    <dbReference type="NCBI Taxonomy" id="185542"/>
    <lineage>
        <taxon>Eukaryota</taxon>
        <taxon>Viridiplantae</taxon>
        <taxon>Streptophyta</taxon>
        <taxon>Embryophyta</taxon>
        <taxon>Tracheophyta</taxon>
        <taxon>Spermatophyta</taxon>
        <taxon>Magnoliopsida</taxon>
        <taxon>eudicotyledons</taxon>
        <taxon>Gunneridae</taxon>
        <taxon>Pentapetalae</taxon>
        <taxon>asterids</taxon>
        <taxon>campanulids</taxon>
        <taxon>Aquifoliales</taxon>
        <taxon>Aquifoliaceae</taxon>
        <taxon>Ilex</taxon>
    </lineage>
</organism>
<gene>
    <name evidence="1" type="ORF">ILEXP_LOCUS32707</name>
</gene>
<dbReference type="AlphaFoldDB" id="A0ABC8T866"/>